<evidence type="ECO:0000313" key="3">
    <source>
        <dbReference type="Proteomes" id="UP000265725"/>
    </source>
</evidence>
<feature type="transmembrane region" description="Helical" evidence="1">
    <location>
        <begin position="625"/>
        <end position="651"/>
    </location>
</feature>
<dbReference type="EMBL" id="CP032418">
    <property type="protein sequence ID" value="AYC28728.1"/>
    <property type="molecule type" value="Genomic_DNA"/>
</dbReference>
<evidence type="ECO:0000313" key="2">
    <source>
        <dbReference type="EMBL" id="AYC28728.1"/>
    </source>
</evidence>
<dbReference type="InterPro" id="IPR016024">
    <property type="entry name" value="ARM-type_fold"/>
</dbReference>
<feature type="transmembrane region" description="Helical" evidence="1">
    <location>
        <begin position="163"/>
        <end position="184"/>
    </location>
</feature>
<proteinExistence type="predicted"/>
<feature type="transmembrane region" description="Helical" evidence="1">
    <location>
        <begin position="596"/>
        <end position="619"/>
    </location>
</feature>
<evidence type="ECO:0000256" key="1">
    <source>
        <dbReference type="SAM" id="Phobius"/>
    </source>
</evidence>
<dbReference type="PANTHER" id="PTHR37813:SF1">
    <property type="entry name" value="FELS-2 PROPHAGE PROTEIN"/>
    <property type="match status" value="1"/>
</dbReference>
<protein>
    <recommendedName>
        <fullName evidence="4">Phage tail tape measure protein</fullName>
    </recommendedName>
</protein>
<keyword evidence="1" id="KW-0472">Membrane</keyword>
<reference evidence="3" key="1">
    <citation type="submission" date="2018-09" db="EMBL/GenBank/DDBJ databases">
        <authorList>
            <person name="Zhu H."/>
        </authorList>
    </citation>
    <scope>NUCLEOTIDE SEQUENCE [LARGE SCALE GENOMIC DNA]</scope>
    <source>
        <strain evidence="3">K2R23-3</strain>
    </source>
</reference>
<feature type="transmembrane region" description="Helical" evidence="1">
    <location>
        <begin position="129"/>
        <end position="151"/>
    </location>
</feature>
<dbReference type="OrthoDB" id="2157658at2"/>
<organism evidence="2 3">
    <name type="scientific">Paenisporosarcina cavernae</name>
    <dbReference type="NCBI Taxonomy" id="2320858"/>
    <lineage>
        <taxon>Bacteria</taxon>
        <taxon>Bacillati</taxon>
        <taxon>Bacillota</taxon>
        <taxon>Bacilli</taxon>
        <taxon>Bacillales</taxon>
        <taxon>Caryophanaceae</taxon>
        <taxon>Paenisporosarcina</taxon>
    </lineage>
</organism>
<dbReference type="Proteomes" id="UP000265725">
    <property type="component" value="Chromosome"/>
</dbReference>
<dbReference type="PANTHER" id="PTHR37813">
    <property type="entry name" value="FELS-2 PROPHAGE PROTEIN"/>
    <property type="match status" value="1"/>
</dbReference>
<feature type="transmembrane region" description="Helical" evidence="1">
    <location>
        <begin position="494"/>
        <end position="519"/>
    </location>
</feature>
<dbReference type="RefSeq" id="WP_119882473.1">
    <property type="nucleotide sequence ID" value="NZ_CP032418.1"/>
</dbReference>
<sequence>MAENFQANIGAKIKDFMNKMREVDKKVRETAMEANKPIGANISEFMRKAAEVQSEAKRVLKRSEKTIGADISAFMRKAAEVAVVARTLSRERIIVPITSSWVNYQNTMSRIANFSRSIGEVMQMTSRGIGITLSPALVPVIASLAGLIGNLGPMIGTLAGSTFALGSAFATAGVGAAAFGALAVSNLKAVFGASSDLKKLQEKLALANGDKERNKILEKMTRIQSSLNDEQTKALSAMSKLKSVWSGIANSLQSETITIYTKALSIFGATLTALKPMFSVVTSAVDRLMDSLSVSIKSESVQAFFNYLNTSAGPMLETITKSIGNFAKGIMSMMVAFGPLAESTSNGFLDMSESFAQWAAGLGESTKFQSFVNYVKENMPKIRSIFSDAFQGIINVFAAFAPSSSDMMTSLQNMMERFKEWSSTLSTNKGFQNFIDYVQANGPVVVSAIGNIVGAIVNIGIALAPMGEKVLTLANAVIEWTNAMIENHPIIGKIGAAVLVMSGILLAIAPNIIALGTLFSGSATAVMTATSLMRAKFVTGMGMMVKSMLQTSAKMVVTSAQFVAKWTLIGAQSLIHAAKVAAAWTLATGKAMEKAIASMIVTSAQFVAKWVLMGVQALLQAGRMAAAWLIAMGPIGWVTAAIIGLAILIIANWDKIKAKTIEIWNKVSNAVKDAWEKVKTKTIEAVLELGKQIAKMPSKVREFVGDMISAGAALIDGVIKGITGKIGEGLAAIGGFAKGLLNRFKKDTDTHSPSRAFEDISKWFAPGVVNGIDKTSYLAINSVSDFANKLTDAFAPQLAMPSLSGITMNPLDTHSQMDSLKRQIKQELSVDMLVNHKGQSGMNNATGGAKAGPIYVTIDAKNVKEFNDVVKLFDQQAWNAN</sequence>
<gene>
    <name evidence="2" type="ORF">D3873_02135</name>
</gene>
<dbReference type="KEGG" id="paek:D3873_02135"/>
<accession>A0A385YSR8</accession>
<dbReference type="SUPFAM" id="SSF48371">
    <property type="entry name" value="ARM repeat"/>
    <property type="match status" value="1"/>
</dbReference>
<dbReference type="AlphaFoldDB" id="A0A385YSR8"/>
<name>A0A385YSR8_9BACL</name>
<keyword evidence="1" id="KW-0812">Transmembrane</keyword>
<keyword evidence="3" id="KW-1185">Reference proteome</keyword>
<evidence type="ECO:0008006" key="4">
    <source>
        <dbReference type="Google" id="ProtNLM"/>
    </source>
</evidence>
<keyword evidence="1" id="KW-1133">Transmembrane helix</keyword>